<dbReference type="PROSITE" id="PS52020">
    <property type="entry name" value="CRESS_DNA_REP"/>
    <property type="match status" value="1"/>
</dbReference>
<keyword evidence="7" id="KW-0547">Nucleotide-binding</keyword>
<keyword evidence="3" id="KW-0548">Nucleotidyltransferase</keyword>
<dbReference type="GO" id="GO:0006260">
    <property type="term" value="P:DNA replication"/>
    <property type="evidence" value="ECO:0007669"/>
    <property type="project" value="UniProtKB-KW"/>
</dbReference>
<dbReference type="GO" id="GO:0003677">
    <property type="term" value="F:DNA binding"/>
    <property type="evidence" value="ECO:0007669"/>
    <property type="project" value="UniProtKB-KW"/>
</dbReference>
<keyword evidence="11" id="KW-0238">DNA-binding</keyword>
<keyword evidence="9" id="KW-0378">Hydrolase</keyword>
<evidence type="ECO:0000256" key="1">
    <source>
        <dbReference type="ARBA" id="ARBA00004147"/>
    </source>
</evidence>
<dbReference type="Pfam" id="PF02407">
    <property type="entry name" value="Viral_Rep"/>
    <property type="match status" value="1"/>
</dbReference>
<dbReference type="GO" id="GO:0016779">
    <property type="term" value="F:nucleotidyltransferase activity"/>
    <property type="evidence" value="ECO:0007669"/>
    <property type="project" value="UniProtKB-KW"/>
</dbReference>
<comment type="subcellular location">
    <subcellularLocation>
        <location evidence="1">Host nucleus</location>
    </subcellularLocation>
</comment>
<dbReference type="GO" id="GO:0016787">
    <property type="term" value="F:hydrolase activity"/>
    <property type="evidence" value="ECO:0007669"/>
    <property type="project" value="UniProtKB-KW"/>
</dbReference>
<feature type="compositionally biased region" description="Low complexity" evidence="12">
    <location>
        <begin position="356"/>
        <end position="370"/>
    </location>
</feature>
<accession>A0A346BLF1</accession>
<name>A0A346BLF1_9VIRU</name>
<dbReference type="EMBL" id="MG846356">
    <property type="protein sequence ID" value="AXL64554.1"/>
    <property type="molecule type" value="Genomic_DNA"/>
</dbReference>
<keyword evidence="6" id="KW-0479">Metal-binding</keyword>
<keyword evidence="8" id="KW-0255">Endonuclease</keyword>
<evidence type="ECO:0000313" key="15">
    <source>
        <dbReference type="Proteomes" id="UP000271569"/>
    </source>
</evidence>
<keyword evidence="15" id="KW-1185">Reference proteome</keyword>
<protein>
    <submittedName>
        <fullName evidence="14">Replication associated protein</fullName>
    </submittedName>
</protein>
<dbReference type="GeneID" id="41701961"/>
<keyword evidence="2" id="KW-0808">Transferase</keyword>
<feature type="domain" description="CRESS-DNA virus Rep endonuclease" evidence="13">
    <location>
        <begin position="25"/>
        <end position="128"/>
    </location>
</feature>
<dbReference type="RefSeq" id="YP_009551346.1">
    <property type="nucleotide sequence ID" value="NC_040316.1"/>
</dbReference>
<evidence type="ECO:0000256" key="12">
    <source>
        <dbReference type="SAM" id="MobiDB-lite"/>
    </source>
</evidence>
<evidence type="ECO:0000256" key="5">
    <source>
        <dbReference type="ARBA" id="ARBA00022722"/>
    </source>
</evidence>
<keyword evidence="10" id="KW-0190">Covalent protein-DNA linkage</keyword>
<dbReference type="KEGG" id="vg:41701961"/>
<evidence type="ECO:0000256" key="3">
    <source>
        <dbReference type="ARBA" id="ARBA00022695"/>
    </source>
</evidence>
<feature type="region of interest" description="Disordered" evidence="12">
    <location>
        <begin position="356"/>
        <end position="384"/>
    </location>
</feature>
<organism evidence="14 15">
    <name type="scientific">Chicken stool associated circular virus 1</name>
    <dbReference type="NCBI Taxonomy" id="2109373"/>
    <lineage>
        <taxon>Viruses</taxon>
    </lineage>
</organism>
<sequence>MRSNFVISNSVANFRARRDIEMPQETQVKRWCFTINNPTERDRFWESPDALEQLSYIIVQEERGENGTVHYQGFLILKKRNRVTWLKRNMNERAHWEKTRGTDKQAADYCRKDDTHVPGGLRFEHGKPPREKKDKEQDAEEMLEQIKAGYKRPSDIPAEILCTRNFISAYKLITTDVLGPFRPNLKIITLVGPPGCGKSYLINYLFPDCARLIMGNAGFWWQNPCSKVACIEEFAGQIPLQKMLNLLDPYPQSLEVKGGTRPCLFEVIFITSNSCPEDWYRNKVPGIPEEAKRHDALLALYDRLGYHPAWHHGALERTCGHYLEPPQLGAITPEWIQETRKWLLREVRRILEMPEEQPAAAAAAAQPEEQPTQRLEEAEEFPEHQPELTLLETTTSSQTSITLKLSADKTHLGKTSTSSKHKAHNTQDTHSTKRKFVSQLRQLKLWAV</sequence>
<evidence type="ECO:0000256" key="4">
    <source>
        <dbReference type="ARBA" id="ARBA00022705"/>
    </source>
</evidence>
<dbReference type="GO" id="GO:0004519">
    <property type="term" value="F:endonuclease activity"/>
    <property type="evidence" value="ECO:0007669"/>
    <property type="project" value="UniProtKB-KW"/>
</dbReference>
<evidence type="ECO:0000256" key="8">
    <source>
        <dbReference type="ARBA" id="ARBA00022759"/>
    </source>
</evidence>
<dbReference type="Gene3D" id="3.40.1310.20">
    <property type="match status" value="1"/>
</dbReference>
<dbReference type="InterPro" id="IPR049912">
    <property type="entry name" value="CRESS_DNA_REP"/>
</dbReference>
<keyword evidence="4" id="KW-0235">DNA replication</keyword>
<evidence type="ECO:0000256" key="7">
    <source>
        <dbReference type="ARBA" id="ARBA00022741"/>
    </source>
</evidence>
<evidence type="ECO:0000256" key="6">
    <source>
        <dbReference type="ARBA" id="ARBA00022723"/>
    </source>
</evidence>
<reference evidence="14 15" key="1">
    <citation type="submission" date="2018-01" db="EMBL/GenBank/DDBJ databases">
        <title>A case-control study in search for viruses in malabsorption syndrome affected and healthy chickens.</title>
        <authorList>
            <person name="Lima D.A."/>
            <person name="Roehe P.M."/>
        </authorList>
    </citation>
    <scope>NUCLEOTIDE SEQUENCE [LARGE SCALE GENOMIC DNA]</scope>
    <source>
        <strain evidence="14 15">RS/BR/2015/1R</strain>
    </source>
</reference>
<evidence type="ECO:0000256" key="11">
    <source>
        <dbReference type="ARBA" id="ARBA00023125"/>
    </source>
</evidence>
<dbReference type="SUPFAM" id="SSF52540">
    <property type="entry name" value="P-loop containing nucleoside triphosphate hydrolases"/>
    <property type="match status" value="1"/>
</dbReference>
<feature type="region of interest" description="Disordered" evidence="12">
    <location>
        <begin position="405"/>
        <end position="434"/>
    </location>
</feature>
<dbReference type="GO" id="GO:0046872">
    <property type="term" value="F:metal ion binding"/>
    <property type="evidence" value="ECO:0007669"/>
    <property type="project" value="UniProtKB-KW"/>
</dbReference>
<dbReference type="InterPro" id="IPR027417">
    <property type="entry name" value="P-loop_NTPase"/>
</dbReference>
<evidence type="ECO:0000256" key="10">
    <source>
        <dbReference type="ARBA" id="ARBA00023124"/>
    </source>
</evidence>
<evidence type="ECO:0000256" key="2">
    <source>
        <dbReference type="ARBA" id="ARBA00022679"/>
    </source>
</evidence>
<evidence type="ECO:0000313" key="14">
    <source>
        <dbReference type="EMBL" id="AXL64554.1"/>
    </source>
</evidence>
<keyword evidence="5" id="KW-0540">Nuclease</keyword>
<evidence type="ECO:0000259" key="13">
    <source>
        <dbReference type="PROSITE" id="PS52020"/>
    </source>
</evidence>
<evidence type="ECO:0000256" key="9">
    <source>
        <dbReference type="ARBA" id="ARBA00022801"/>
    </source>
</evidence>
<dbReference type="GO" id="GO:0000166">
    <property type="term" value="F:nucleotide binding"/>
    <property type="evidence" value="ECO:0007669"/>
    <property type="project" value="UniProtKB-KW"/>
</dbReference>
<dbReference type="GO" id="GO:0042025">
    <property type="term" value="C:host cell nucleus"/>
    <property type="evidence" value="ECO:0007669"/>
    <property type="project" value="UniProtKB-SubCell"/>
</dbReference>
<proteinExistence type="predicted"/>
<dbReference type="Proteomes" id="UP000271569">
    <property type="component" value="Segment"/>
</dbReference>